<feature type="active site" description="Proton donor/acceptor" evidence="9">
    <location>
        <position position="237"/>
    </location>
</feature>
<feature type="domain" description="GRF-type" evidence="13">
    <location>
        <begin position="582"/>
        <end position="627"/>
    </location>
</feature>
<keyword evidence="7 10" id="KW-0460">Magnesium</keyword>
<feature type="active site" evidence="9">
    <location>
        <position position="198"/>
    </location>
</feature>
<keyword evidence="4 12" id="KW-0863">Zinc-finger</keyword>
<dbReference type="Proteomes" id="UP000095009">
    <property type="component" value="Unassembled WGS sequence"/>
</dbReference>
<keyword evidence="10" id="KW-0464">Manganese</keyword>
<dbReference type="OrthoDB" id="391817at2759"/>
<keyword evidence="6" id="KW-0862">Zinc</keyword>
<name>A0A1E3PRV4_9ASCO</name>
<feature type="site" description="Transition state stabilizer" evidence="11">
    <location>
        <position position="239"/>
    </location>
</feature>
<evidence type="ECO:0000256" key="9">
    <source>
        <dbReference type="PIRSR" id="PIRSR604808-1"/>
    </source>
</evidence>
<feature type="active site" description="Proton acceptor" evidence="9">
    <location>
        <position position="366"/>
    </location>
</feature>
<dbReference type="GO" id="GO:0006284">
    <property type="term" value="P:base-excision repair"/>
    <property type="evidence" value="ECO:0007669"/>
    <property type="project" value="TreeGrafter"/>
</dbReference>
<evidence type="ECO:0000313" key="15">
    <source>
        <dbReference type="Proteomes" id="UP000095009"/>
    </source>
</evidence>
<sequence>MDDSKILLEPIGSNNPSLNGQPISTPPLPVHSDVDDLFAKYQKYHTSLRILSFNVCGIRNVMKYYPWYIKKSFSYMFEKMQADIVCFQETKISELDCEKDMAFIDGYNSFFSFAKKKGYSGVAIYVKKSIKVLRAEEGLTGWLDIKDSPGTCYRDLPEANAIGSYPESIKTKRRGEAIDNEGRCVTLDIGFCVLIGLYCPANSTGTNAEYRESFFDVLNERVRLLKKEGREVLVFGDINVVFDVIDSAEYTQECVKNGLLKMPPLNVEDPSYMNEYKRENTDIIQQFQLETLPRQVVSGLIQDDILVDLTRKFHPNRYGMFTCWNILKNARPGNFGSRIDYIFSTERLSEVAVQANIMHDVFGSDHCPIYVDFQLEYLVEHLEQVEKSENVKQFMISSNVLECLGCCDQGCKFIAEDTIGTAAIPKLCSIHYKKFKPNHSIKSFFSIGKKPLKRGADEIITKPTSIPIKISENVNSTKKACAFGNNLSIMSYVKSEPNETTSRNDCELNSNKDTKLYPDTLKMSPDYPSTKGPSKAVIAGSVTPPNEVSRTESDLDLVNIYERFKKADQWKQFFKSKEVPLCPGHQEKCILRQVKKKGANQNRYFYTCSKPVSLDKKETRCDFFKWC</sequence>
<feature type="binding site" evidence="10">
    <location>
        <position position="54"/>
    </location>
    <ligand>
        <name>Mg(2+)</name>
        <dbReference type="ChEBI" id="CHEBI:18420"/>
        <label>1</label>
    </ligand>
</feature>
<proteinExistence type="inferred from homology"/>
<dbReference type="InterPro" id="IPR036691">
    <property type="entry name" value="Endo/exonu/phosph_ase_sf"/>
</dbReference>
<evidence type="ECO:0000256" key="12">
    <source>
        <dbReference type="PROSITE-ProRule" id="PRU01343"/>
    </source>
</evidence>
<dbReference type="Pfam" id="PF03372">
    <property type="entry name" value="Exo_endo_phos"/>
    <property type="match status" value="1"/>
</dbReference>
<feature type="binding site" evidence="10">
    <location>
        <position position="365"/>
    </location>
    <ligand>
        <name>Mg(2+)</name>
        <dbReference type="ChEBI" id="CHEBI:18420"/>
        <label>1</label>
    </ligand>
</feature>
<dbReference type="STRING" id="857566.A0A1E3PRV4"/>
<feature type="binding site" evidence="10">
    <location>
        <position position="237"/>
    </location>
    <ligand>
        <name>Mg(2+)</name>
        <dbReference type="ChEBI" id="CHEBI:18420"/>
        <label>1</label>
    </ligand>
</feature>
<dbReference type="Pfam" id="PF06839">
    <property type="entry name" value="Zn_ribbon_GRF"/>
    <property type="match status" value="1"/>
</dbReference>
<dbReference type="Gene3D" id="3.60.10.10">
    <property type="entry name" value="Endonuclease/exonuclease/phosphatase"/>
    <property type="match status" value="1"/>
</dbReference>
<feature type="site" description="Important for catalytic activity" evidence="11">
    <location>
        <position position="340"/>
    </location>
</feature>
<feature type="binding site" evidence="10">
    <location>
        <position position="239"/>
    </location>
    <ligand>
        <name>Mg(2+)</name>
        <dbReference type="ChEBI" id="CHEBI:18420"/>
        <label>1</label>
    </ligand>
</feature>
<evidence type="ECO:0000256" key="11">
    <source>
        <dbReference type="PIRSR" id="PIRSR604808-3"/>
    </source>
</evidence>
<dbReference type="PROSITE" id="PS51435">
    <property type="entry name" value="AP_NUCLEASE_F1_4"/>
    <property type="match status" value="1"/>
</dbReference>
<comment type="cofactor">
    <cofactor evidence="10">
        <name>Mg(2+)</name>
        <dbReference type="ChEBI" id="CHEBI:18420"/>
    </cofactor>
    <cofactor evidence="10">
        <name>Mn(2+)</name>
        <dbReference type="ChEBI" id="CHEBI:29035"/>
    </cofactor>
    <text evidence="10">Probably binds two magnesium or manganese ions per subunit.</text>
</comment>
<dbReference type="PROSITE" id="PS51999">
    <property type="entry name" value="ZF_GRF"/>
    <property type="match status" value="1"/>
</dbReference>
<dbReference type="PANTHER" id="PTHR22748">
    <property type="entry name" value="AP ENDONUCLEASE"/>
    <property type="match status" value="1"/>
</dbReference>
<evidence type="ECO:0000256" key="5">
    <source>
        <dbReference type="ARBA" id="ARBA00022801"/>
    </source>
</evidence>
<evidence type="ECO:0000259" key="13">
    <source>
        <dbReference type="PROSITE" id="PS51999"/>
    </source>
</evidence>
<gene>
    <name evidence="14" type="ORF">NADFUDRAFT_48803</name>
</gene>
<evidence type="ECO:0000256" key="3">
    <source>
        <dbReference type="ARBA" id="ARBA00022723"/>
    </source>
</evidence>
<comment type="similarity">
    <text evidence="1">Belongs to the DNA repair enzymes AP/ExoA family.</text>
</comment>
<dbReference type="PANTHER" id="PTHR22748:SF4">
    <property type="entry name" value="DNA-(APURINIC OR APYRIMIDINIC SITE) ENDONUCLEASE 2"/>
    <property type="match status" value="1"/>
</dbReference>
<dbReference type="SUPFAM" id="SSF56219">
    <property type="entry name" value="DNase I-like"/>
    <property type="match status" value="1"/>
</dbReference>
<evidence type="ECO:0000256" key="2">
    <source>
        <dbReference type="ARBA" id="ARBA00013541"/>
    </source>
</evidence>
<dbReference type="AlphaFoldDB" id="A0A1E3PRV4"/>
<protein>
    <recommendedName>
        <fullName evidence="2">DNA-(apurinic or apyrimidinic site) endonuclease 2</fullName>
    </recommendedName>
</protein>
<dbReference type="GO" id="GO:0003906">
    <property type="term" value="F:DNA-(apurinic or apyrimidinic site) endonuclease activity"/>
    <property type="evidence" value="ECO:0007669"/>
    <property type="project" value="TreeGrafter"/>
</dbReference>
<evidence type="ECO:0000256" key="1">
    <source>
        <dbReference type="ARBA" id="ARBA00007092"/>
    </source>
</evidence>
<evidence type="ECO:0000256" key="8">
    <source>
        <dbReference type="ARBA" id="ARBA00023242"/>
    </source>
</evidence>
<dbReference type="GO" id="GO:0008311">
    <property type="term" value="F:double-stranded DNA 3'-5' DNA exonuclease activity"/>
    <property type="evidence" value="ECO:0007669"/>
    <property type="project" value="TreeGrafter"/>
</dbReference>
<dbReference type="InterPro" id="IPR005135">
    <property type="entry name" value="Endo/exonuclease/phosphatase"/>
</dbReference>
<keyword evidence="8" id="KW-0539">Nucleus</keyword>
<dbReference type="InterPro" id="IPR004808">
    <property type="entry name" value="AP_endonuc_1"/>
</dbReference>
<evidence type="ECO:0000256" key="6">
    <source>
        <dbReference type="ARBA" id="ARBA00022833"/>
    </source>
</evidence>
<feature type="binding site" evidence="10">
    <location>
        <position position="366"/>
    </location>
    <ligand>
        <name>Mg(2+)</name>
        <dbReference type="ChEBI" id="CHEBI:18420"/>
        <label>1</label>
    </ligand>
</feature>
<dbReference type="GO" id="GO:0005634">
    <property type="term" value="C:nucleus"/>
    <property type="evidence" value="ECO:0007669"/>
    <property type="project" value="TreeGrafter"/>
</dbReference>
<evidence type="ECO:0000256" key="10">
    <source>
        <dbReference type="PIRSR" id="PIRSR604808-2"/>
    </source>
</evidence>
<keyword evidence="15" id="KW-1185">Reference proteome</keyword>
<keyword evidence="5" id="KW-0378">Hydrolase</keyword>
<feature type="binding site" evidence="10">
    <location>
        <position position="89"/>
    </location>
    <ligand>
        <name>Mg(2+)</name>
        <dbReference type="ChEBI" id="CHEBI:18420"/>
        <label>1</label>
    </ligand>
</feature>
<evidence type="ECO:0000256" key="7">
    <source>
        <dbReference type="ARBA" id="ARBA00022842"/>
    </source>
</evidence>
<evidence type="ECO:0000313" key="14">
    <source>
        <dbReference type="EMBL" id="ODQ68151.1"/>
    </source>
</evidence>
<accession>A0A1E3PRV4</accession>
<feature type="site" description="Interaction with DNA substrate" evidence="11">
    <location>
        <position position="366"/>
    </location>
</feature>
<dbReference type="GO" id="GO:0008081">
    <property type="term" value="F:phosphoric diester hydrolase activity"/>
    <property type="evidence" value="ECO:0007669"/>
    <property type="project" value="TreeGrafter"/>
</dbReference>
<dbReference type="InterPro" id="IPR010666">
    <property type="entry name" value="Znf_GRF"/>
</dbReference>
<keyword evidence="3 10" id="KW-0479">Metal-binding</keyword>
<organism evidence="14 15">
    <name type="scientific">Nadsonia fulvescens var. elongata DSM 6958</name>
    <dbReference type="NCBI Taxonomy" id="857566"/>
    <lineage>
        <taxon>Eukaryota</taxon>
        <taxon>Fungi</taxon>
        <taxon>Dikarya</taxon>
        <taxon>Ascomycota</taxon>
        <taxon>Saccharomycotina</taxon>
        <taxon>Dipodascomycetes</taxon>
        <taxon>Dipodascales</taxon>
        <taxon>Dipodascales incertae sedis</taxon>
        <taxon>Nadsonia</taxon>
    </lineage>
</organism>
<evidence type="ECO:0000256" key="4">
    <source>
        <dbReference type="ARBA" id="ARBA00022771"/>
    </source>
</evidence>
<reference evidence="14 15" key="1">
    <citation type="journal article" date="2016" name="Proc. Natl. Acad. Sci. U.S.A.">
        <title>Comparative genomics of biotechnologically important yeasts.</title>
        <authorList>
            <person name="Riley R."/>
            <person name="Haridas S."/>
            <person name="Wolfe K.H."/>
            <person name="Lopes M.R."/>
            <person name="Hittinger C.T."/>
            <person name="Goeker M."/>
            <person name="Salamov A.A."/>
            <person name="Wisecaver J.H."/>
            <person name="Long T.M."/>
            <person name="Calvey C.H."/>
            <person name="Aerts A.L."/>
            <person name="Barry K.W."/>
            <person name="Choi C."/>
            <person name="Clum A."/>
            <person name="Coughlan A.Y."/>
            <person name="Deshpande S."/>
            <person name="Douglass A.P."/>
            <person name="Hanson S.J."/>
            <person name="Klenk H.-P."/>
            <person name="LaButti K.M."/>
            <person name="Lapidus A."/>
            <person name="Lindquist E.A."/>
            <person name="Lipzen A.M."/>
            <person name="Meier-Kolthoff J.P."/>
            <person name="Ohm R.A."/>
            <person name="Otillar R.P."/>
            <person name="Pangilinan J.L."/>
            <person name="Peng Y."/>
            <person name="Rokas A."/>
            <person name="Rosa C.A."/>
            <person name="Scheuner C."/>
            <person name="Sibirny A.A."/>
            <person name="Slot J.C."/>
            <person name="Stielow J.B."/>
            <person name="Sun H."/>
            <person name="Kurtzman C.P."/>
            <person name="Blackwell M."/>
            <person name="Grigoriev I.V."/>
            <person name="Jeffries T.W."/>
        </authorList>
    </citation>
    <scope>NUCLEOTIDE SEQUENCE [LARGE SCALE GENOMIC DNA]</scope>
    <source>
        <strain evidence="14 15">DSM 6958</strain>
    </source>
</reference>
<dbReference type="GO" id="GO:0008270">
    <property type="term" value="F:zinc ion binding"/>
    <property type="evidence" value="ECO:0007669"/>
    <property type="project" value="UniProtKB-KW"/>
</dbReference>
<dbReference type="EMBL" id="KV454406">
    <property type="protein sequence ID" value="ODQ68151.1"/>
    <property type="molecule type" value="Genomic_DNA"/>
</dbReference>